<accession>F4GM39</accession>
<dbReference type="PANTHER" id="PTHR34387:SF1">
    <property type="entry name" value="PERIPLASMIC IMMUNOGENIC PROTEIN"/>
    <property type="match status" value="1"/>
</dbReference>
<sequence length="258" mass="27299">MKDIRTIRKITMRKISVVAFAVLAIVVLAGCSSLQGNVNASATSTIEVSGTAVVKVAPDVASFTVGVTHRAPTSAEAQDVVIEKMGQILTLVKNAGVLEKDIVTTALDMGPEYEWRDNIRVTVGQRASQRISVTYRLAEDSDGLGGLLAALGRIDAIEISSVRFGRDDEEAALSDARAKAMGDALSKASDYAAGAGRSVGRALRISETNSSTNFLRNESLELKTAMPMMASADAYAPVELPTGEIEISATVYVVYVLD</sequence>
<dbReference type="EMBL" id="CP002659">
    <property type="protein sequence ID" value="AEC02514.1"/>
    <property type="molecule type" value="Genomic_DNA"/>
</dbReference>
<dbReference type="PROSITE" id="PS51257">
    <property type="entry name" value="PROKAR_LIPOPROTEIN"/>
    <property type="match status" value="1"/>
</dbReference>
<dbReference type="GO" id="GO:0006974">
    <property type="term" value="P:DNA damage response"/>
    <property type="evidence" value="ECO:0007669"/>
    <property type="project" value="TreeGrafter"/>
</dbReference>
<reference evidence="1 2" key="2">
    <citation type="journal article" date="2012" name="Stand. Genomic Sci.">
        <title>Complete genome sequence of the termite hindgut bacterium Spirochaeta coccoides type strain (SPN1(T)), reclassification in the genus Sphaerochaeta as Sphaerochaeta coccoides comb. nov. and emendations of the family Spirochaetaceae and the genus Sphaerochaeta.</title>
        <authorList>
            <person name="Abt B."/>
            <person name="Han C."/>
            <person name="Scheuner C."/>
            <person name="Lu M."/>
            <person name="Lapidus A."/>
            <person name="Nolan M."/>
            <person name="Lucas S."/>
            <person name="Hammon N."/>
            <person name="Deshpande S."/>
            <person name="Cheng J.F."/>
            <person name="Tapia R."/>
            <person name="Goodwin L.A."/>
            <person name="Pitluck S."/>
            <person name="Liolios K."/>
            <person name="Pagani I."/>
            <person name="Ivanova N."/>
            <person name="Mavromatis K."/>
            <person name="Mikhailova N."/>
            <person name="Huntemann M."/>
            <person name="Pati A."/>
            <person name="Chen A."/>
            <person name="Palaniappan K."/>
            <person name="Land M."/>
            <person name="Hauser L."/>
            <person name="Brambilla E.M."/>
            <person name="Rohde M."/>
            <person name="Spring S."/>
            <person name="Gronow S."/>
            <person name="Goker M."/>
            <person name="Woyke T."/>
            <person name="Bristow J."/>
            <person name="Eisen J.A."/>
            <person name="Markowitz V."/>
            <person name="Hugenholtz P."/>
            <person name="Kyrpides N.C."/>
            <person name="Klenk H.P."/>
            <person name="Detter J.C."/>
        </authorList>
    </citation>
    <scope>NUCLEOTIDE SEQUENCE [LARGE SCALE GENOMIC DNA]</scope>
    <source>
        <strain evidence="2">ATCC BAA-1237 / DSM 17374 / SPN1</strain>
    </source>
</reference>
<dbReference type="PANTHER" id="PTHR34387">
    <property type="entry name" value="SLR1258 PROTEIN"/>
    <property type="match status" value="1"/>
</dbReference>
<keyword evidence="2" id="KW-1185">Reference proteome</keyword>
<dbReference type="InterPro" id="IPR007497">
    <property type="entry name" value="SIMPL/DUF541"/>
</dbReference>
<dbReference type="Proteomes" id="UP000007939">
    <property type="component" value="Chromosome"/>
</dbReference>
<dbReference type="Gene3D" id="3.30.110.170">
    <property type="entry name" value="Protein of unknown function (DUF541), domain 1"/>
    <property type="match status" value="1"/>
</dbReference>
<dbReference type="KEGG" id="scc:Spico_1306"/>
<dbReference type="STRING" id="760011.Spico_1306"/>
<evidence type="ECO:0008006" key="3">
    <source>
        <dbReference type="Google" id="ProtNLM"/>
    </source>
</evidence>
<dbReference type="InterPro" id="IPR052022">
    <property type="entry name" value="26kDa_periplasmic_antigen"/>
</dbReference>
<protein>
    <recommendedName>
        <fullName evidence="3">DUF541 domain-containing protein</fullName>
    </recommendedName>
</protein>
<evidence type="ECO:0000313" key="1">
    <source>
        <dbReference type="EMBL" id="AEC02514.1"/>
    </source>
</evidence>
<organism evidence="1 2">
    <name type="scientific">Parasphaerochaeta coccoides (strain ATCC BAA-1237 / DSM 17374 / SPN1)</name>
    <name type="common">Sphaerochaeta coccoides</name>
    <dbReference type="NCBI Taxonomy" id="760011"/>
    <lineage>
        <taxon>Bacteria</taxon>
        <taxon>Pseudomonadati</taxon>
        <taxon>Spirochaetota</taxon>
        <taxon>Spirochaetia</taxon>
        <taxon>Spirochaetales</taxon>
        <taxon>Sphaerochaetaceae</taxon>
        <taxon>Parasphaerochaeta</taxon>
    </lineage>
</organism>
<dbReference type="HOGENOM" id="CLU_080344_3_0_12"/>
<dbReference type="Gene3D" id="3.30.70.2970">
    <property type="entry name" value="Protein of unknown function (DUF541), domain 2"/>
    <property type="match status" value="1"/>
</dbReference>
<evidence type="ECO:0000313" key="2">
    <source>
        <dbReference type="Proteomes" id="UP000007939"/>
    </source>
</evidence>
<reference evidence="2" key="1">
    <citation type="submission" date="2011-04" db="EMBL/GenBank/DDBJ databases">
        <title>The complete genome of Spirochaeta coccoides DSM 17374.</title>
        <authorList>
            <person name="Lucas S."/>
            <person name="Copeland A."/>
            <person name="Lapidus A."/>
            <person name="Bruce D."/>
            <person name="Goodwin L."/>
            <person name="Pitluck S."/>
            <person name="Peters L."/>
            <person name="Kyrpides N."/>
            <person name="Mavromatis K."/>
            <person name="Pagani I."/>
            <person name="Ivanova N."/>
            <person name="Ovchinnikova G."/>
            <person name="Lu M."/>
            <person name="Detter J.C."/>
            <person name="Tapia R."/>
            <person name="Han C."/>
            <person name="Land M."/>
            <person name="Hauser L."/>
            <person name="Markowitz V."/>
            <person name="Cheng J.-F."/>
            <person name="Hugenholtz P."/>
            <person name="Woyke T."/>
            <person name="Wu D."/>
            <person name="Spring S."/>
            <person name="Schroeder M."/>
            <person name="Brambilla E."/>
            <person name="Klenk H.-P."/>
            <person name="Eisen J.A."/>
        </authorList>
    </citation>
    <scope>NUCLEOTIDE SEQUENCE [LARGE SCALE GENOMIC DNA]</scope>
    <source>
        <strain evidence="2">ATCC BAA-1237 / DSM 17374 / SPN1</strain>
    </source>
</reference>
<name>F4GM39_PARC1</name>
<dbReference type="Pfam" id="PF04402">
    <property type="entry name" value="SIMPL"/>
    <property type="match status" value="1"/>
</dbReference>
<dbReference type="RefSeq" id="WP_013739909.1">
    <property type="nucleotide sequence ID" value="NC_015436.1"/>
</dbReference>
<proteinExistence type="predicted"/>
<dbReference type="eggNOG" id="COG2968">
    <property type="taxonomic scope" value="Bacteria"/>
</dbReference>
<dbReference type="AlphaFoldDB" id="F4GM39"/>
<gene>
    <name evidence="1" type="ordered locus">Spico_1306</name>
</gene>